<reference evidence="11" key="2">
    <citation type="submission" date="2025-08" db="UniProtKB">
        <authorList>
            <consortium name="RefSeq"/>
        </authorList>
    </citation>
    <scope>IDENTIFICATION</scope>
    <source>
        <tissue evidence="11">Blood</tissue>
    </source>
</reference>
<dbReference type="OrthoDB" id="8813775at2759"/>
<dbReference type="GeneID" id="108266494"/>
<keyword evidence="4 9" id="KW-0812">Transmembrane</keyword>
<evidence type="ECO:0000256" key="9">
    <source>
        <dbReference type="SAM" id="Phobius"/>
    </source>
</evidence>
<proteinExistence type="inferred from homology"/>
<accession>A0A2D0R449</accession>
<evidence type="ECO:0000256" key="5">
    <source>
        <dbReference type="ARBA" id="ARBA00022989"/>
    </source>
</evidence>
<dbReference type="GO" id="GO:0016020">
    <property type="term" value="C:membrane"/>
    <property type="evidence" value="ECO:0007669"/>
    <property type="project" value="UniProtKB-SubCell"/>
</dbReference>
<keyword evidence="6" id="KW-0406">Ion transport</keyword>
<organism evidence="10 11">
    <name type="scientific">Ictalurus punctatus</name>
    <name type="common">Channel catfish</name>
    <name type="synonym">Silurus punctatus</name>
    <dbReference type="NCBI Taxonomy" id="7998"/>
    <lineage>
        <taxon>Eukaryota</taxon>
        <taxon>Metazoa</taxon>
        <taxon>Chordata</taxon>
        <taxon>Craniata</taxon>
        <taxon>Vertebrata</taxon>
        <taxon>Euteleostomi</taxon>
        <taxon>Actinopterygii</taxon>
        <taxon>Neopterygii</taxon>
        <taxon>Teleostei</taxon>
        <taxon>Ostariophysi</taxon>
        <taxon>Siluriformes</taxon>
        <taxon>Ictaluridae</taxon>
        <taxon>Ictalurus</taxon>
    </lineage>
</organism>
<evidence type="ECO:0000256" key="4">
    <source>
        <dbReference type="ARBA" id="ARBA00022692"/>
    </source>
</evidence>
<dbReference type="KEGG" id="ipu:108266494"/>
<dbReference type="AlphaFoldDB" id="A0A2D0R449"/>
<evidence type="ECO:0000256" key="3">
    <source>
        <dbReference type="ARBA" id="ARBA00022448"/>
    </source>
</evidence>
<evidence type="ECO:0000256" key="8">
    <source>
        <dbReference type="ARBA" id="ARBA00023303"/>
    </source>
</evidence>
<evidence type="ECO:0000313" key="10">
    <source>
        <dbReference type="Proteomes" id="UP000221080"/>
    </source>
</evidence>
<dbReference type="Pfam" id="PF14798">
    <property type="entry name" value="Ca_hom_mod"/>
    <property type="match status" value="1"/>
</dbReference>
<gene>
    <name evidence="11" type="primary">LOC108266494</name>
</gene>
<dbReference type="GO" id="GO:0034220">
    <property type="term" value="P:monoatomic ion transmembrane transport"/>
    <property type="evidence" value="ECO:0007669"/>
    <property type="project" value="UniProtKB-KW"/>
</dbReference>
<comment type="subcellular location">
    <subcellularLocation>
        <location evidence="1">Membrane</location>
        <topology evidence="1">Multi-pass membrane protein</topology>
    </subcellularLocation>
</comment>
<dbReference type="InterPro" id="IPR029569">
    <property type="entry name" value="CALHM"/>
</dbReference>
<comment type="similarity">
    <text evidence="2">Belongs to the CALHM family.</text>
</comment>
<evidence type="ECO:0000313" key="11">
    <source>
        <dbReference type="RefSeq" id="XP_017325373.1"/>
    </source>
</evidence>
<dbReference type="RefSeq" id="XP_017325373.1">
    <property type="nucleotide sequence ID" value="XM_017469884.3"/>
</dbReference>
<evidence type="ECO:0000256" key="2">
    <source>
        <dbReference type="ARBA" id="ARBA00008497"/>
    </source>
</evidence>
<evidence type="ECO:0000256" key="7">
    <source>
        <dbReference type="ARBA" id="ARBA00023136"/>
    </source>
</evidence>
<keyword evidence="8" id="KW-0407">Ion channel</keyword>
<keyword evidence="3" id="KW-0813">Transport</keyword>
<name>A0A2D0R449_ICTPU</name>
<feature type="transmembrane region" description="Helical" evidence="9">
    <location>
        <begin position="50"/>
        <end position="68"/>
    </location>
</feature>
<keyword evidence="7 9" id="KW-0472">Membrane</keyword>
<evidence type="ECO:0000256" key="1">
    <source>
        <dbReference type="ARBA" id="ARBA00004141"/>
    </source>
</evidence>
<dbReference type="GO" id="GO:1904669">
    <property type="term" value="P:ATP export"/>
    <property type="evidence" value="ECO:0007669"/>
    <property type="project" value="UniProtKB-ARBA"/>
</dbReference>
<keyword evidence="5 9" id="KW-1133">Transmembrane helix</keyword>
<feature type="transmembrane region" description="Helical" evidence="9">
    <location>
        <begin position="192"/>
        <end position="211"/>
    </location>
</feature>
<sequence length="302" mass="33811">MARNSACQTPLDPVRRLPVKTGITVLVTVVFFKCLFSCPCASPEETAVHCWLYLLLPVGITFFLVILVDTQLLKLCQCYVCRCCARAESRCCAAGCCDSVECCCCAAGYCYRPTHCCGEEVRYCCALLGTYLRRVFCASALWIVVALIDGDWYVCIRTVTAGGTGQQQIACKDLPTPEEAETLRKYNSESRIIALIIILGLSFLLVVSTAITSRWKPYYKSVFEAYVEQETAAKLEEKLHERAVERAKLLSESALRCVHSQHENSGQGEGHIQYQPLTETDENMWRRISHPAFHLLGVRIHS</sequence>
<reference evidence="10" key="1">
    <citation type="journal article" date="2016" name="Nat. Commun.">
        <title>The channel catfish genome sequence provides insights into the evolution of scale formation in teleosts.</title>
        <authorList>
            <person name="Liu Z."/>
            <person name="Liu S."/>
            <person name="Yao J."/>
            <person name="Bao L."/>
            <person name="Zhang J."/>
            <person name="Li Y."/>
            <person name="Jiang C."/>
            <person name="Sun L."/>
            <person name="Wang R."/>
            <person name="Zhang Y."/>
            <person name="Zhou T."/>
            <person name="Zeng Q."/>
            <person name="Fu Q."/>
            <person name="Gao S."/>
            <person name="Li N."/>
            <person name="Koren S."/>
            <person name="Jiang Y."/>
            <person name="Zimin A."/>
            <person name="Xu P."/>
            <person name="Phillippy A.M."/>
            <person name="Geng X."/>
            <person name="Song L."/>
            <person name="Sun F."/>
            <person name="Li C."/>
            <person name="Wang X."/>
            <person name="Chen A."/>
            <person name="Jin Y."/>
            <person name="Yuan Z."/>
            <person name="Yang Y."/>
            <person name="Tan S."/>
            <person name="Peatman E."/>
            <person name="Lu J."/>
            <person name="Qin Z."/>
            <person name="Dunham R."/>
            <person name="Li Z."/>
            <person name="Sonstegard T."/>
            <person name="Feng J."/>
            <person name="Danzmann R.G."/>
            <person name="Schroeder S."/>
            <person name="Scheffler B."/>
            <person name="Duke M.V."/>
            <person name="Ballard L."/>
            <person name="Kucuktas H."/>
            <person name="Kaltenboeck L."/>
            <person name="Liu H."/>
            <person name="Armbruster J."/>
            <person name="Xie Y."/>
            <person name="Kirby M.L."/>
            <person name="Tian Y."/>
            <person name="Flanagan M.E."/>
            <person name="Mu W."/>
            <person name="Waldbieser G.C."/>
        </authorList>
    </citation>
    <scope>NUCLEOTIDE SEQUENCE [LARGE SCALE GENOMIC DNA]</scope>
    <source>
        <strain evidence="10">SDA103</strain>
    </source>
</reference>
<evidence type="ECO:0000256" key="6">
    <source>
        <dbReference type="ARBA" id="ARBA00023065"/>
    </source>
</evidence>
<feature type="transmembrane region" description="Helical" evidence="9">
    <location>
        <begin position="19"/>
        <end position="38"/>
    </location>
</feature>
<protein>
    <submittedName>
        <fullName evidence="11">Uncharacterized protein LOC108266494</fullName>
    </submittedName>
</protein>
<dbReference type="Proteomes" id="UP000221080">
    <property type="component" value="Chromosome 6"/>
</dbReference>
<keyword evidence="10" id="KW-1185">Reference proteome</keyword>